<feature type="compositionally biased region" description="Polar residues" evidence="1">
    <location>
        <begin position="35"/>
        <end position="63"/>
    </location>
</feature>
<sequence>METRLNSMGRKKIPNSPSEKIKKSGSEAQIPHQPIANSGSTQSVSQIAQTPGDSGSDVDSSNLKPIFPEFDDEDFDDMDGGFSSEESAEP</sequence>
<dbReference type="WBParaSite" id="ECPE_0001405601-mRNA-1">
    <property type="protein sequence ID" value="ECPE_0001405601-mRNA-1"/>
    <property type="gene ID" value="ECPE_0001405601"/>
</dbReference>
<reference evidence="2 3" key="2">
    <citation type="submission" date="2018-11" db="EMBL/GenBank/DDBJ databases">
        <authorList>
            <consortium name="Pathogen Informatics"/>
        </authorList>
    </citation>
    <scope>NUCLEOTIDE SEQUENCE [LARGE SCALE GENOMIC DNA]</scope>
    <source>
        <strain evidence="2 3">Egypt</strain>
    </source>
</reference>
<feature type="compositionally biased region" description="Acidic residues" evidence="1">
    <location>
        <begin position="69"/>
        <end position="79"/>
    </location>
</feature>
<name>A0A183B481_9TREM</name>
<organism evidence="4">
    <name type="scientific">Echinostoma caproni</name>
    <dbReference type="NCBI Taxonomy" id="27848"/>
    <lineage>
        <taxon>Eukaryota</taxon>
        <taxon>Metazoa</taxon>
        <taxon>Spiralia</taxon>
        <taxon>Lophotrochozoa</taxon>
        <taxon>Platyhelminthes</taxon>
        <taxon>Trematoda</taxon>
        <taxon>Digenea</taxon>
        <taxon>Plagiorchiida</taxon>
        <taxon>Echinostomata</taxon>
        <taxon>Echinostomatoidea</taxon>
        <taxon>Echinostomatidae</taxon>
        <taxon>Echinostoma</taxon>
    </lineage>
</organism>
<feature type="region of interest" description="Disordered" evidence="1">
    <location>
        <begin position="1"/>
        <end position="90"/>
    </location>
</feature>
<gene>
    <name evidence="2" type="ORF">ECPE_LOCUS14015</name>
</gene>
<protein>
    <submittedName>
        <fullName evidence="4">Single-stranded DNA-binding protein</fullName>
    </submittedName>
</protein>
<reference evidence="4" key="1">
    <citation type="submission" date="2016-06" db="UniProtKB">
        <authorList>
            <consortium name="WormBaseParasite"/>
        </authorList>
    </citation>
    <scope>IDENTIFICATION</scope>
</reference>
<evidence type="ECO:0000313" key="4">
    <source>
        <dbReference type="WBParaSite" id="ECPE_0001405601-mRNA-1"/>
    </source>
</evidence>
<keyword evidence="3" id="KW-1185">Reference proteome</keyword>
<feature type="compositionally biased region" description="Low complexity" evidence="1">
    <location>
        <begin position="80"/>
        <end position="90"/>
    </location>
</feature>
<accession>A0A183B481</accession>
<evidence type="ECO:0000256" key="1">
    <source>
        <dbReference type="SAM" id="MobiDB-lite"/>
    </source>
</evidence>
<dbReference type="Proteomes" id="UP000272942">
    <property type="component" value="Unassembled WGS sequence"/>
</dbReference>
<proteinExistence type="predicted"/>
<dbReference type="EMBL" id="UZAN01056499">
    <property type="protein sequence ID" value="VDP91287.1"/>
    <property type="molecule type" value="Genomic_DNA"/>
</dbReference>
<dbReference type="AlphaFoldDB" id="A0A183B481"/>
<evidence type="ECO:0000313" key="2">
    <source>
        <dbReference type="EMBL" id="VDP91287.1"/>
    </source>
</evidence>
<evidence type="ECO:0000313" key="3">
    <source>
        <dbReference type="Proteomes" id="UP000272942"/>
    </source>
</evidence>